<reference evidence="2" key="1">
    <citation type="journal article" date="2021" name="Microb. Physiol.">
        <title>Proteogenomic Insights into the Physiology of Marine, Sulfate-Reducing, Filamentous Desulfonema limicola and Desulfonema magnum.</title>
        <authorList>
            <person name="Schnaars V."/>
            <person name="Wohlbrand L."/>
            <person name="Scheve S."/>
            <person name="Hinrichs C."/>
            <person name="Reinhardt R."/>
            <person name="Rabus R."/>
        </authorList>
    </citation>
    <scope>NUCLEOTIDE SEQUENCE</scope>
    <source>
        <strain evidence="2">5ac10</strain>
    </source>
</reference>
<organism evidence="2 3">
    <name type="scientific">Desulfonema limicola</name>
    <dbReference type="NCBI Taxonomy" id="45656"/>
    <lineage>
        <taxon>Bacteria</taxon>
        <taxon>Pseudomonadati</taxon>
        <taxon>Thermodesulfobacteriota</taxon>
        <taxon>Desulfobacteria</taxon>
        <taxon>Desulfobacterales</taxon>
        <taxon>Desulfococcaceae</taxon>
        <taxon>Desulfonema</taxon>
    </lineage>
</organism>
<gene>
    <name evidence="2" type="ORF">dnl_24150</name>
</gene>
<dbReference type="AlphaFoldDB" id="A0A975GGD1"/>
<dbReference type="Gene3D" id="3.40.50.300">
    <property type="entry name" value="P-loop containing nucleotide triphosphate hydrolases"/>
    <property type="match status" value="1"/>
</dbReference>
<dbReference type="InterPro" id="IPR027417">
    <property type="entry name" value="P-loop_NTPase"/>
</dbReference>
<dbReference type="RefSeq" id="WP_207691801.1">
    <property type="nucleotide sequence ID" value="NZ_CP061799.1"/>
</dbReference>
<proteinExistence type="predicted"/>
<evidence type="ECO:0000313" key="3">
    <source>
        <dbReference type="Proteomes" id="UP000663720"/>
    </source>
</evidence>
<sequence>MDKLKKAETLSEIRRVCRPLPLSGTALESFFVETDSARDPNQKARQRISETLEAIPDARILFYGHRGCGKSTELNKLVSEIKQRFIVVSFSIMDEMNLVSARAEDLILVMTARILRTAQENGMNLKDSLLNPVFDFFAETVLSEKECRDMNLTVGAGVSTESSLLGKLAGLFFKIASDIKYNAHSEETTTSKLRKRPADLLAQANFVIEAVQSALPKDKKLLVIVEDIDKLDLKQAREIYVQNTNLLTGIRTNIIYTIPIFLFHSPEVNVFKHHFDDIINLPMIKVTEPYEIKADGFEIVKEIILSRIQENLIEPDALELLINKTGGVLRHVFDVLHEAAVMTSAKVPLTKEHIQYGLNQIRRELSLQIALPYHEGDPPAGSPKSVDDLYDRLTECAKKQMLGEKPGLIADSINQILIKSCSMVEYNGERWIGVHPLVVEHLKVIGRL</sequence>
<evidence type="ECO:0000259" key="1">
    <source>
        <dbReference type="Pfam" id="PF07693"/>
    </source>
</evidence>
<feature type="domain" description="KAP NTPase" evidence="1">
    <location>
        <begin position="59"/>
        <end position="240"/>
    </location>
</feature>
<evidence type="ECO:0000313" key="2">
    <source>
        <dbReference type="EMBL" id="QTA80127.1"/>
    </source>
</evidence>
<dbReference type="SUPFAM" id="SSF52540">
    <property type="entry name" value="P-loop containing nucleoside triphosphate hydrolases"/>
    <property type="match status" value="1"/>
</dbReference>
<protein>
    <submittedName>
        <fullName evidence="2">KAP family P-loop domain-containing protein</fullName>
    </submittedName>
</protein>
<dbReference type="InterPro" id="IPR011646">
    <property type="entry name" value="KAP_P-loop"/>
</dbReference>
<name>A0A975GGD1_9BACT</name>
<keyword evidence="3" id="KW-1185">Reference proteome</keyword>
<dbReference type="KEGG" id="dli:dnl_24150"/>
<dbReference type="EMBL" id="CP061799">
    <property type="protein sequence ID" value="QTA80127.1"/>
    <property type="molecule type" value="Genomic_DNA"/>
</dbReference>
<dbReference type="Pfam" id="PF07693">
    <property type="entry name" value="KAP_NTPase"/>
    <property type="match status" value="1"/>
</dbReference>
<accession>A0A975GGD1</accession>
<dbReference type="Proteomes" id="UP000663720">
    <property type="component" value="Chromosome"/>
</dbReference>